<keyword evidence="1" id="KW-0812">Transmembrane</keyword>
<keyword evidence="1" id="KW-1133">Transmembrane helix</keyword>
<protein>
    <submittedName>
        <fullName evidence="2">Uncharacterized protein</fullName>
    </submittedName>
</protein>
<gene>
    <name evidence="2" type="ORF">SAMN06265218_1117</name>
</gene>
<evidence type="ECO:0000313" key="2">
    <source>
        <dbReference type="EMBL" id="SMO72470.1"/>
    </source>
</evidence>
<reference evidence="2 3" key="1">
    <citation type="submission" date="2017-05" db="EMBL/GenBank/DDBJ databases">
        <authorList>
            <person name="Varghese N."/>
            <person name="Submissions S."/>
        </authorList>
    </citation>
    <scope>NUCLEOTIDE SEQUENCE [LARGE SCALE GENOMIC DNA]</scope>
    <source>
        <strain evidence="2 3">DSM 21194</strain>
    </source>
</reference>
<keyword evidence="3" id="KW-1185">Reference proteome</keyword>
<dbReference type="AlphaFoldDB" id="A0A521DNF8"/>
<dbReference type="Proteomes" id="UP000317593">
    <property type="component" value="Unassembled WGS sequence"/>
</dbReference>
<organism evidence="2 3">
    <name type="scientific">Fodinibius sediminis</name>
    <dbReference type="NCBI Taxonomy" id="1214077"/>
    <lineage>
        <taxon>Bacteria</taxon>
        <taxon>Pseudomonadati</taxon>
        <taxon>Balneolota</taxon>
        <taxon>Balneolia</taxon>
        <taxon>Balneolales</taxon>
        <taxon>Balneolaceae</taxon>
        <taxon>Fodinibius</taxon>
    </lineage>
</organism>
<accession>A0A521DNF8</accession>
<feature type="transmembrane region" description="Helical" evidence="1">
    <location>
        <begin position="12"/>
        <end position="31"/>
    </location>
</feature>
<dbReference type="PROSITE" id="PS51257">
    <property type="entry name" value="PROKAR_LIPOPROTEIN"/>
    <property type="match status" value="1"/>
</dbReference>
<evidence type="ECO:0000313" key="3">
    <source>
        <dbReference type="Proteomes" id="UP000317593"/>
    </source>
</evidence>
<sequence>MPKGLKTYHRTYNLSFILAILFIVVGCRQWSKTAGGGKGPNFYIPTRDFLFENHFGSDGLGGYSYLLFTSRPTPDTEDRYLRVCNSFISSMNLSSYYPASTTYQQIVTYWPLQNKPFSTSDLKNCSWLVENYDYAKSETILSYIRMNHVSGPILVAWEKPFNPAIVNDNFIVFNLSNFADHDIARAISIWKGQTIKGPEDWEDGFLYTRTKEELRNFIQRYGNTIFAFVTGAG</sequence>
<name>A0A521DNF8_9BACT</name>
<proteinExistence type="predicted"/>
<keyword evidence="1" id="KW-0472">Membrane</keyword>
<evidence type="ECO:0000256" key="1">
    <source>
        <dbReference type="SAM" id="Phobius"/>
    </source>
</evidence>
<dbReference type="EMBL" id="FXTH01000011">
    <property type="protein sequence ID" value="SMO72470.1"/>
    <property type="molecule type" value="Genomic_DNA"/>
</dbReference>